<protein>
    <submittedName>
        <fullName evidence="2">Esterase</fullName>
    </submittedName>
</protein>
<dbReference type="Gene3D" id="3.40.50.1820">
    <property type="entry name" value="alpha/beta hydrolase"/>
    <property type="match status" value="1"/>
</dbReference>
<dbReference type="SUPFAM" id="SSF53474">
    <property type="entry name" value="alpha/beta-Hydrolases"/>
    <property type="match status" value="1"/>
</dbReference>
<keyword evidence="1" id="KW-0732">Signal</keyword>
<comment type="caution">
    <text evidence="2">The sequence shown here is derived from an EMBL/GenBank/DDBJ whole genome shotgun (WGS) entry which is preliminary data.</text>
</comment>
<dbReference type="PANTHER" id="PTHR48098:SF1">
    <property type="entry name" value="DIACYLGLYCEROL ACYLTRANSFERASE_MYCOLYLTRANSFERASE AG85A"/>
    <property type="match status" value="1"/>
</dbReference>
<proteinExistence type="predicted"/>
<dbReference type="Pfam" id="PF00756">
    <property type="entry name" value="Esterase"/>
    <property type="match status" value="1"/>
</dbReference>
<dbReference type="Proteomes" id="UP000626370">
    <property type="component" value="Unassembled WGS sequence"/>
</dbReference>
<organism evidence="2 3">
    <name type="scientific">Thalassotalea profundi</name>
    <dbReference type="NCBI Taxonomy" id="2036687"/>
    <lineage>
        <taxon>Bacteria</taxon>
        <taxon>Pseudomonadati</taxon>
        <taxon>Pseudomonadota</taxon>
        <taxon>Gammaproteobacteria</taxon>
        <taxon>Alteromonadales</taxon>
        <taxon>Colwelliaceae</taxon>
        <taxon>Thalassotalea</taxon>
    </lineage>
</organism>
<keyword evidence="3" id="KW-1185">Reference proteome</keyword>
<dbReference type="InterPro" id="IPR050583">
    <property type="entry name" value="Mycobacterial_A85_antigen"/>
</dbReference>
<evidence type="ECO:0000313" key="3">
    <source>
        <dbReference type="Proteomes" id="UP000626370"/>
    </source>
</evidence>
<dbReference type="RefSeq" id="WP_229817031.1">
    <property type="nucleotide sequence ID" value="NZ_BNAH01000003.1"/>
</dbReference>
<evidence type="ECO:0000256" key="1">
    <source>
        <dbReference type="SAM" id="SignalP"/>
    </source>
</evidence>
<dbReference type="PANTHER" id="PTHR48098">
    <property type="entry name" value="ENTEROCHELIN ESTERASE-RELATED"/>
    <property type="match status" value="1"/>
</dbReference>
<accession>A0ABQ3IFP8</accession>
<dbReference type="InterPro" id="IPR029058">
    <property type="entry name" value="AB_hydrolase_fold"/>
</dbReference>
<gene>
    <name evidence="2" type="ORF">GCM10011501_09110</name>
</gene>
<name>A0ABQ3IFP8_9GAMM</name>
<reference evidence="3" key="1">
    <citation type="journal article" date="2019" name="Int. J. Syst. Evol. Microbiol.">
        <title>The Global Catalogue of Microorganisms (GCM) 10K type strain sequencing project: providing services to taxonomists for standard genome sequencing and annotation.</title>
        <authorList>
            <consortium name="The Broad Institute Genomics Platform"/>
            <consortium name="The Broad Institute Genome Sequencing Center for Infectious Disease"/>
            <person name="Wu L."/>
            <person name="Ma J."/>
        </authorList>
    </citation>
    <scope>NUCLEOTIDE SEQUENCE [LARGE SCALE GENOMIC DNA]</scope>
    <source>
        <strain evidence="3">CGMCC 1.15922</strain>
    </source>
</reference>
<feature type="signal peptide" evidence="1">
    <location>
        <begin position="1"/>
        <end position="19"/>
    </location>
</feature>
<feature type="chain" id="PRO_5045040874" evidence="1">
    <location>
        <begin position="20"/>
        <end position="282"/>
    </location>
</feature>
<dbReference type="EMBL" id="BNAH01000003">
    <property type="protein sequence ID" value="GHE82949.1"/>
    <property type="molecule type" value="Genomic_DNA"/>
</dbReference>
<dbReference type="InterPro" id="IPR000801">
    <property type="entry name" value="Esterase-like"/>
</dbReference>
<sequence>MKKLIFICFVVFNALNANASKVITNEFTGKESGIKHPVTVILPTSYNEDKQYNVIYVLHGHSGDNTNWTEKTNIERLADTFNVIIVTPNGGYDSWYIDSKIKQNSLYETYIAKDVVSYIDQNYSTYANRFSRAITGLSMGGFGALHIAINNQHVFAAVGAMSAGVDFRPFPNKFGIDKILGNYNEFANEWSDIAIINNLDKINVSQNKDPKSDHKVEVNQLSIRIDIGLSDFFLSINRQLHYAMLAKNIPHEYVEQEGGHTWKYWDTAIVGQFKFLTSTFPQ</sequence>
<evidence type="ECO:0000313" key="2">
    <source>
        <dbReference type="EMBL" id="GHE82949.1"/>
    </source>
</evidence>